<evidence type="ECO:0000259" key="1">
    <source>
        <dbReference type="Pfam" id="PF04016"/>
    </source>
</evidence>
<protein>
    <recommendedName>
        <fullName evidence="1">Putative heavy-metal chelation domain-containing protein</fullName>
    </recommendedName>
</protein>
<dbReference type="EMBL" id="VSSQ01008613">
    <property type="protein sequence ID" value="MPM39361.1"/>
    <property type="molecule type" value="Genomic_DNA"/>
</dbReference>
<gene>
    <name evidence="2" type="ORF">SDC9_85994</name>
</gene>
<dbReference type="InterPro" id="IPR007161">
    <property type="entry name" value="DUF364"/>
</dbReference>
<organism evidence="2">
    <name type="scientific">bioreactor metagenome</name>
    <dbReference type="NCBI Taxonomy" id="1076179"/>
    <lineage>
        <taxon>unclassified sequences</taxon>
        <taxon>metagenomes</taxon>
        <taxon>ecological metagenomes</taxon>
    </lineage>
</organism>
<dbReference type="AlphaFoldDB" id="A0A644ZHS0"/>
<evidence type="ECO:0000313" key="2">
    <source>
        <dbReference type="EMBL" id="MPM39361.1"/>
    </source>
</evidence>
<proteinExistence type="predicted"/>
<dbReference type="Gene3D" id="3.40.50.11590">
    <property type="match status" value="1"/>
</dbReference>
<accession>A0A644ZHS0</accession>
<name>A0A644ZHS0_9ZZZZ</name>
<sequence length="223" mass="24555">MVIEELFRILDREDPFPEYVLHRGEIFSAVEAADGGIGIAASPDVPSDSIDAENYLLHVVMQARINAKVNRLNKDLCEADLIKSAGLKKDEKIVMAGFICPVYYGLDEAGIHCDVFDFVKQGPELLPLDQMDDYLRRADVLITTGTSISNGSIDKMSGLMKNSARIYIIGPSSPLSPVLFELIPQLKGIFGSIVKSREILPKIDSGAGTRQLHDELRKVALLR</sequence>
<dbReference type="SUPFAM" id="SSF159713">
    <property type="entry name" value="Dhaf3308-like"/>
    <property type="match status" value="1"/>
</dbReference>
<reference evidence="2" key="1">
    <citation type="submission" date="2019-08" db="EMBL/GenBank/DDBJ databases">
        <authorList>
            <person name="Kucharzyk K."/>
            <person name="Murdoch R.W."/>
            <person name="Higgins S."/>
            <person name="Loffler F."/>
        </authorList>
    </citation>
    <scope>NUCLEOTIDE SEQUENCE</scope>
</reference>
<dbReference type="Pfam" id="PF04016">
    <property type="entry name" value="DUF364"/>
    <property type="match status" value="1"/>
</dbReference>
<comment type="caution">
    <text evidence="2">The sequence shown here is derived from an EMBL/GenBank/DDBJ whole genome shotgun (WGS) entry which is preliminary data.</text>
</comment>
<feature type="domain" description="Putative heavy-metal chelation" evidence="1">
    <location>
        <begin position="80"/>
        <end position="220"/>
    </location>
</feature>